<evidence type="ECO:0008006" key="10">
    <source>
        <dbReference type="Google" id="ProtNLM"/>
    </source>
</evidence>
<evidence type="ECO:0000256" key="4">
    <source>
        <dbReference type="ARBA" id="ARBA00022989"/>
    </source>
</evidence>
<protein>
    <recommendedName>
        <fullName evidence="10">Sulfotransferase family protein</fullName>
    </recommendedName>
</protein>
<dbReference type="InterPro" id="IPR027417">
    <property type="entry name" value="P-loop_NTPase"/>
</dbReference>
<keyword evidence="9" id="KW-1185">Reference proteome</keyword>
<reference evidence="8 9" key="1">
    <citation type="journal article" date="2015" name="Antonie Van Leeuwenhoek">
        <title>Tamlana nanhaiensis sp. nov., isolated from surface seawater collected from the South China Sea.</title>
        <authorList>
            <person name="Liu X."/>
            <person name="Lai Q."/>
            <person name="Du Y."/>
            <person name="Li G."/>
            <person name="Sun F."/>
            <person name="Shao Z."/>
        </authorList>
    </citation>
    <scope>NUCLEOTIDE SEQUENCE [LARGE SCALE GENOMIC DNA]</scope>
    <source>
        <strain evidence="8 9">FHC16</strain>
    </source>
</reference>
<dbReference type="PANTHER" id="PTHR12137:SF54">
    <property type="entry name" value="CARBOHYDRATE SULFOTRANSFERASE"/>
    <property type="match status" value="1"/>
</dbReference>
<evidence type="ECO:0000256" key="3">
    <source>
        <dbReference type="ARBA" id="ARBA00022692"/>
    </source>
</evidence>
<dbReference type="EMBL" id="JTDV01000003">
    <property type="protein sequence ID" value="KJD33397.1"/>
    <property type="molecule type" value="Genomic_DNA"/>
</dbReference>
<name>A0A0D7W6G5_9FLAO</name>
<dbReference type="OrthoDB" id="288532at2"/>
<keyword evidence="3" id="KW-0812">Transmembrane</keyword>
<dbReference type="GO" id="GO:0008146">
    <property type="term" value="F:sulfotransferase activity"/>
    <property type="evidence" value="ECO:0007669"/>
    <property type="project" value="InterPro"/>
</dbReference>
<dbReference type="Pfam" id="PF03567">
    <property type="entry name" value="Sulfotransfer_2"/>
    <property type="match status" value="1"/>
</dbReference>
<dbReference type="GO" id="GO:0016051">
    <property type="term" value="P:carbohydrate biosynthetic process"/>
    <property type="evidence" value="ECO:0007669"/>
    <property type="project" value="InterPro"/>
</dbReference>
<evidence type="ECO:0000313" key="8">
    <source>
        <dbReference type="EMBL" id="KJD33397.1"/>
    </source>
</evidence>
<evidence type="ECO:0000256" key="7">
    <source>
        <dbReference type="ARBA" id="ARBA00023180"/>
    </source>
</evidence>
<keyword evidence="7" id="KW-0325">Glycoprotein</keyword>
<dbReference type="PANTHER" id="PTHR12137">
    <property type="entry name" value="CARBOHYDRATE SULFOTRANSFERASE"/>
    <property type="match status" value="1"/>
</dbReference>
<evidence type="ECO:0000256" key="1">
    <source>
        <dbReference type="ARBA" id="ARBA00004323"/>
    </source>
</evidence>
<dbReference type="PATRIC" id="fig|1382798.3.peg.2509"/>
<dbReference type="InterPro" id="IPR018011">
    <property type="entry name" value="Carb_sulfotrans_8-10"/>
</dbReference>
<organism evidence="8 9">
    <name type="scientific">Neotamlana nanhaiensis</name>
    <dbReference type="NCBI Taxonomy" id="1382798"/>
    <lineage>
        <taxon>Bacteria</taxon>
        <taxon>Pseudomonadati</taxon>
        <taxon>Bacteroidota</taxon>
        <taxon>Flavobacteriia</taxon>
        <taxon>Flavobacteriales</taxon>
        <taxon>Flavobacteriaceae</taxon>
        <taxon>Neotamlana</taxon>
    </lineage>
</organism>
<comment type="caution">
    <text evidence="8">The sequence shown here is derived from an EMBL/GenBank/DDBJ whole genome shotgun (WGS) entry which is preliminary data.</text>
</comment>
<dbReference type="SUPFAM" id="SSF52540">
    <property type="entry name" value="P-loop containing nucleoside triphosphate hydrolases"/>
    <property type="match status" value="1"/>
</dbReference>
<accession>A0A0D7W6G5</accession>
<comment type="subcellular location">
    <subcellularLocation>
        <location evidence="1">Golgi apparatus membrane</location>
        <topology evidence="1">Single-pass type II membrane protein</topology>
    </subcellularLocation>
</comment>
<gene>
    <name evidence="8" type="ORF">PK35_05945</name>
</gene>
<dbReference type="AlphaFoldDB" id="A0A0D7W6G5"/>
<dbReference type="Gene3D" id="3.40.50.300">
    <property type="entry name" value="P-loop containing nucleotide triphosphate hydrolases"/>
    <property type="match status" value="1"/>
</dbReference>
<keyword evidence="5" id="KW-0333">Golgi apparatus</keyword>
<sequence length="239" mass="28671">MALQISDKYKCIFIHVPKTGGSTIEESCLFDDQRKKTREAVGGHATAVEIKEIDTSKFLNYYKFSFVRNPYARLVSAFFNFARGGNNENDYFWFEKIFKQFDNNFEAFCSEINNIPELKDIPHFRPQYEFICDENLNFLVDKIGRQENLNSEANKIFKKLGLVFNKKYAKRSNNKHFSKYYTKETQEIVYDYYKLDFELFDYNYKIKRTVVYYDLEYFKYKIIKFIKSLVNKIKLRLVG</sequence>
<keyword evidence="2" id="KW-0808">Transferase</keyword>
<proteinExistence type="predicted"/>
<evidence type="ECO:0000313" key="9">
    <source>
        <dbReference type="Proteomes" id="UP000032361"/>
    </source>
</evidence>
<evidence type="ECO:0000256" key="2">
    <source>
        <dbReference type="ARBA" id="ARBA00022679"/>
    </source>
</evidence>
<dbReference type="InterPro" id="IPR005331">
    <property type="entry name" value="Sulfotransferase"/>
</dbReference>
<evidence type="ECO:0000256" key="5">
    <source>
        <dbReference type="ARBA" id="ARBA00023034"/>
    </source>
</evidence>
<dbReference type="STRING" id="1382798.PK35_05945"/>
<keyword evidence="6" id="KW-0472">Membrane</keyword>
<keyword evidence="4" id="KW-1133">Transmembrane helix</keyword>
<dbReference type="GO" id="GO:0016020">
    <property type="term" value="C:membrane"/>
    <property type="evidence" value="ECO:0007669"/>
    <property type="project" value="InterPro"/>
</dbReference>
<dbReference type="Proteomes" id="UP000032361">
    <property type="component" value="Unassembled WGS sequence"/>
</dbReference>
<dbReference type="RefSeq" id="WP_044625787.1">
    <property type="nucleotide sequence ID" value="NZ_JTDV01000003.1"/>
</dbReference>
<evidence type="ECO:0000256" key="6">
    <source>
        <dbReference type="ARBA" id="ARBA00023136"/>
    </source>
</evidence>